<evidence type="ECO:0000256" key="7">
    <source>
        <dbReference type="ARBA" id="ARBA00024910"/>
    </source>
</evidence>
<accession>A0A9Q2HEA9</accession>
<dbReference type="PANTHER" id="PTHR34981">
    <property type="entry name" value="CELL DIVISION PROTEIN ZAPA"/>
    <property type="match status" value="1"/>
</dbReference>
<dbReference type="RefSeq" id="WP_183672745.1">
    <property type="nucleotide sequence ID" value="NZ_CBCRYX010000003.1"/>
</dbReference>
<dbReference type="InterPro" id="IPR036192">
    <property type="entry name" value="Cell_div_ZapA-like_sf"/>
</dbReference>
<dbReference type="GO" id="GO:0030428">
    <property type="term" value="C:cell septum"/>
    <property type="evidence" value="ECO:0007669"/>
    <property type="project" value="TreeGrafter"/>
</dbReference>
<keyword evidence="6" id="KW-0131">Cell cycle</keyword>
<protein>
    <recommendedName>
        <fullName evidence="2">Cell division protein ZapA</fullName>
    </recommendedName>
    <alternativeName>
        <fullName evidence="9">Z ring-associated protein ZapA</fullName>
    </alternativeName>
</protein>
<dbReference type="EMBL" id="JACHHF010000001">
    <property type="protein sequence ID" value="MBB5175314.1"/>
    <property type="molecule type" value="Genomic_DNA"/>
</dbReference>
<evidence type="ECO:0000256" key="6">
    <source>
        <dbReference type="ARBA" id="ARBA00023306"/>
    </source>
</evidence>
<evidence type="ECO:0000256" key="9">
    <source>
        <dbReference type="ARBA" id="ARBA00033158"/>
    </source>
</evidence>
<dbReference type="Proteomes" id="UP000579136">
    <property type="component" value="Unassembled WGS sequence"/>
</dbReference>
<comment type="subunit">
    <text evidence="8">Homodimer. Interacts with FtsZ.</text>
</comment>
<evidence type="ECO:0000256" key="5">
    <source>
        <dbReference type="ARBA" id="ARBA00023210"/>
    </source>
</evidence>
<dbReference type="GO" id="GO:0005829">
    <property type="term" value="C:cytosol"/>
    <property type="evidence" value="ECO:0007669"/>
    <property type="project" value="TreeGrafter"/>
</dbReference>
<dbReference type="GO" id="GO:0043093">
    <property type="term" value="P:FtsZ-dependent cytokinesis"/>
    <property type="evidence" value="ECO:0007669"/>
    <property type="project" value="TreeGrafter"/>
</dbReference>
<dbReference type="Gene3D" id="6.10.250.790">
    <property type="match status" value="1"/>
</dbReference>
<dbReference type="InterPro" id="IPR053712">
    <property type="entry name" value="Bac_CellDiv_Activator"/>
</dbReference>
<dbReference type="NCBIfam" id="NF010724">
    <property type="entry name" value="PRK14126.1"/>
    <property type="match status" value="1"/>
</dbReference>
<evidence type="ECO:0000256" key="3">
    <source>
        <dbReference type="ARBA" id="ARBA00022490"/>
    </source>
</evidence>
<keyword evidence="5" id="KW-0717">Septation</keyword>
<evidence type="ECO:0000256" key="2">
    <source>
        <dbReference type="ARBA" id="ARBA00015195"/>
    </source>
</evidence>
<comment type="subcellular location">
    <subcellularLocation>
        <location evidence="1">Cytoplasm</location>
    </subcellularLocation>
</comment>
<organism evidence="10 11">
    <name type="scientific">Nosocomiicoccus ampullae</name>
    <dbReference type="NCBI Taxonomy" id="489910"/>
    <lineage>
        <taxon>Bacteria</taxon>
        <taxon>Bacillati</taxon>
        <taxon>Bacillota</taxon>
        <taxon>Bacilli</taxon>
        <taxon>Bacillales</taxon>
        <taxon>Staphylococcaceae</taxon>
        <taxon>Nosocomiicoccus</taxon>
    </lineage>
</organism>
<evidence type="ECO:0000256" key="1">
    <source>
        <dbReference type="ARBA" id="ARBA00004496"/>
    </source>
</evidence>
<dbReference type="SUPFAM" id="SSF102829">
    <property type="entry name" value="Cell division protein ZapA-like"/>
    <property type="match status" value="1"/>
</dbReference>
<comment type="caution">
    <text evidence="10">The sequence shown here is derived from an EMBL/GenBank/DDBJ whole genome shotgun (WGS) entry which is preliminary data.</text>
</comment>
<dbReference type="GO" id="GO:0000921">
    <property type="term" value="P:septin ring assembly"/>
    <property type="evidence" value="ECO:0007669"/>
    <property type="project" value="TreeGrafter"/>
</dbReference>
<dbReference type="PANTHER" id="PTHR34981:SF1">
    <property type="entry name" value="CELL DIVISION PROTEIN ZAPA"/>
    <property type="match status" value="1"/>
</dbReference>
<dbReference type="InterPro" id="IPR007838">
    <property type="entry name" value="Cell_div_ZapA-like"/>
</dbReference>
<name>A0A9Q2HEA9_9STAP</name>
<dbReference type="GO" id="GO:0032153">
    <property type="term" value="C:cell division site"/>
    <property type="evidence" value="ECO:0007669"/>
    <property type="project" value="TreeGrafter"/>
</dbReference>
<sequence length="85" mass="9932">MNNKKNRVSVKIYNSEYTLVGSNDKEYLEYVADAVDDKLCEVARMNAGLDLHRKAVLTCVNLMDEYIQLEEKYDKVLKELKELKE</sequence>
<dbReference type="GO" id="GO:0000917">
    <property type="term" value="P:division septum assembly"/>
    <property type="evidence" value="ECO:0007669"/>
    <property type="project" value="UniProtKB-KW"/>
</dbReference>
<keyword evidence="4 10" id="KW-0132">Cell division</keyword>
<evidence type="ECO:0000256" key="8">
    <source>
        <dbReference type="ARBA" id="ARBA00026068"/>
    </source>
</evidence>
<gene>
    <name evidence="10" type="ORF">HNQ45_000172</name>
</gene>
<keyword evidence="3" id="KW-0963">Cytoplasm</keyword>
<reference evidence="10 11" key="1">
    <citation type="submission" date="2020-08" db="EMBL/GenBank/DDBJ databases">
        <title>Genomic Encyclopedia of Type Strains, Phase IV (KMG-IV): sequencing the most valuable type-strain genomes for metagenomic binning, comparative biology and taxonomic classification.</title>
        <authorList>
            <person name="Goeker M."/>
        </authorList>
    </citation>
    <scope>NUCLEOTIDE SEQUENCE [LARGE SCALE GENOMIC DNA]</scope>
    <source>
        <strain evidence="10 11">DSM 19163</strain>
    </source>
</reference>
<proteinExistence type="predicted"/>
<keyword evidence="11" id="KW-1185">Reference proteome</keyword>
<evidence type="ECO:0000313" key="10">
    <source>
        <dbReference type="EMBL" id="MBB5175314.1"/>
    </source>
</evidence>
<evidence type="ECO:0000313" key="11">
    <source>
        <dbReference type="Proteomes" id="UP000579136"/>
    </source>
</evidence>
<evidence type="ECO:0000256" key="4">
    <source>
        <dbReference type="ARBA" id="ARBA00022618"/>
    </source>
</evidence>
<comment type="function">
    <text evidence="7">Activator of cell division through the inhibition of FtsZ GTPase activity, therefore promoting FtsZ assembly into bundles of protofilaments necessary for the formation of the division Z ring. It is recruited early at mid-cell but it is not essential for cell division.</text>
</comment>
<dbReference type="AlphaFoldDB" id="A0A9Q2HEA9"/>
<dbReference type="Pfam" id="PF05164">
    <property type="entry name" value="ZapA"/>
    <property type="match status" value="1"/>
</dbReference>